<comment type="caution">
    <text evidence="2">The sequence shown here is derived from an EMBL/GenBank/DDBJ whole genome shotgun (WGS) entry which is preliminary data.</text>
</comment>
<accession>A0A2T7NW11</accession>
<evidence type="ECO:0000256" key="1">
    <source>
        <dbReference type="SAM" id="MobiDB-lite"/>
    </source>
</evidence>
<dbReference type="AlphaFoldDB" id="A0A2T7NW11"/>
<evidence type="ECO:0000313" key="3">
    <source>
        <dbReference type="Proteomes" id="UP000245119"/>
    </source>
</evidence>
<protein>
    <submittedName>
        <fullName evidence="2">Uncharacterized protein</fullName>
    </submittedName>
</protein>
<proteinExistence type="predicted"/>
<dbReference type="Proteomes" id="UP000245119">
    <property type="component" value="Linkage Group LG9"/>
</dbReference>
<dbReference type="EMBL" id="PZQS01000009">
    <property type="protein sequence ID" value="PVD25363.1"/>
    <property type="molecule type" value="Genomic_DNA"/>
</dbReference>
<reference evidence="2 3" key="1">
    <citation type="submission" date="2018-04" db="EMBL/GenBank/DDBJ databases">
        <title>The genome of golden apple snail Pomacea canaliculata provides insight into stress tolerance and invasive adaptation.</title>
        <authorList>
            <person name="Liu C."/>
            <person name="Liu B."/>
            <person name="Ren Y."/>
            <person name="Zhang Y."/>
            <person name="Wang H."/>
            <person name="Li S."/>
            <person name="Jiang F."/>
            <person name="Yin L."/>
            <person name="Zhang G."/>
            <person name="Qian W."/>
            <person name="Fan W."/>
        </authorList>
    </citation>
    <scope>NUCLEOTIDE SEQUENCE [LARGE SCALE GENOMIC DNA]</scope>
    <source>
        <strain evidence="2">SZHN2017</strain>
        <tissue evidence="2">Muscle</tissue>
    </source>
</reference>
<organism evidence="2 3">
    <name type="scientific">Pomacea canaliculata</name>
    <name type="common">Golden apple snail</name>
    <dbReference type="NCBI Taxonomy" id="400727"/>
    <lineage>
        <taxon>Eukaryota</taxon>
        <taxon>Metazoa</taxon>
        <taxon>Spiralia</taxon>
        <taxon>Lophotrochozoa</taxon>
        <taxon>Mollusca</taxon>
        <taxon>Gastropoda</taxon>
        <taxon>Caenogastropoda</taxon>
        <taxon>Architaenioglossa</taxon>
        <taxon>Ampullarioidea</taxon>
        <taxon>Ampullariidae</taxon>
        <taxon>Pomacea</taxon>
    </lineage>
</organism>
<gene>
    <name evidence="2" type="ORF">C0Q70_15863</name>
</gene>
<keyword evidence="3" id="KW-1185">Reference proteome</keyword>
<feature type="region of interest" description="Disordered" evidence="1">
    <location>
        <begin position="1"/>
        <end position="27"/>
    </location>
</feature>
<name>A0A2T7NW11_POMCA</name>
<sequence length="135" mass="14572">MMLCVKSSPAEAPVDEWQSQGREVPHPKSHLIPTIMSSSQAQGGHDGLVAVTTAVDNSYDNVTAVDNSYDNVRAVDHSYDNVRAVDNSYDNVRAVDNSYDNVRAVDNSYDNVTAVATTLKSEKLGVTLSLSLQQG</sequence>
<evidence type="ECO:0000313" key="2">
    <source>
        <dbReference type="EMBL" id="PVD25363.1"/>
    </source>
</evidence>